<evidence type="ECO:0000259" key="5">
    <source>
        <dbReference type="PROSITE" id="PS50842"/>
    </source>
</evidence>
<dbReference type="Pfam" id="PF03330">
    <property type="entry name" value="DPBB_1"/>
    <property type="match status" value="1"/>
</dbReference>
<dbReference type="InterPro" id="IPR007112">
    <property type="entry name" value="Expansin/allergen_DPBB_dom"/>
</dbReference>
<dbReference type="InterPro" id="IPR007117">
    <property type="entry name" value="Expansin_CBD"/>
</dbReference>
<dbReference type="InterPro" id="IPR036908">
    <property type="entry name" value="RlpA-like_sf"/>
</dbReference>
<accession>A0ABD1GG20</accession>
<comment type="subcellular location">
    <subcellularLocation>
        <location evidence="1">Secreted</location>
    </subcellularLocation>
</comment>
<sequence length="264" mass="28949">MSTSNKYNRFIILLLLLVVSNDVCLCTHLNVNATLNEPGFLPAVATWYGSPTGSGSGGACGFGNDVINAPYYGMISAGNANLFRSGVGCGACYMVRCRDNPACSGNPIHVTITDECPGLCNNEPFHFDLSGKAFGYLAKPGHEEELRNAGRINIQYTSVRCYYNAYLAVKISLGSNPYYLAMVVENVNGEGEIDRIEIKGQGWQSWGYMQRDWGETWKFNVPSGTTGPFSFRFTDRSSQSVVAYGLIPANWTPGKTYYSTTNFF</sequence>
<dbReference type="Pfam" id="PF01357">
    <property type="entry name" value="Expansin_C"/>
    <property type="match status" value="1"/>
</dbReference>
<feature type="domain" description="Expansin-like CBD" evidence="6">
    <location>
        <begin position="178"/>
        <end position="259"/>
    </location>
</feature>
<reference evidence="7 8" key="1">
    <citation type="submission" date="2024-06" db="EMBL/GenBank/DDBJ databases">
        <title>A chromosome level genome sequence of Diviner's sage (Salvia divinorum).</title>
        <authorList>
            <person name="Ford S.A."/>
            <person name="Ro D.-K."/>
            <person name="Ness R.W."/>
            <person name="Phillips M.A."/>
        </authorList>
    </citation>
    <scope>NUCLEOTIDE SEQUENCE [LARGE SCALE GENOMIC DNA]</scope>
    <source>
        <strain evidence="7">SAF-2024a</strain>
        <tissue evidence="7">Leaf</tissue>
    </source>
</reference>
<feature type="chain" id="PRO_5044743655" evidence="4">
    <location>
        <begin position="27"/>
        <end position="264"/>
    </location>
</feature>
<dbReference type="SUPFAM" id="SSF49590">
    <property type="entry name" value="PHL pollen allergen"/>
    <property type="match status" value="1"/>
</dbReference>
<dbReference type="EMBL" id="JBEAFC010000008">
    <property type="protein sequence ID" value="KAL1543064.1"/>
    <property type="molecule type" value="Genomic_DNA"/>
</dbReference>
<dbReference type="AlphaFoldDB" id="A0ABD1GG20"/>
<dbReference type="Proteomes" id="UP001567538">
    <property type="component" value="Unassembled WGS sequence"/>
</dbReference>
<evidence type="ECO:0000313" key="8">
    <source>
        <dbReference type="Proteomes" id="UP001567538"/>
    </source>
</evidence>
<dbReference type="PRINTS" id="PR00829">
    <property type="entry name" value="LOLP1ALLERGN"/>
</dbReference>
<dbReference type="InterPro" id="IPR036749">
    <property type="entry name" value="Expansin_CBD_sf"/>
</dbReference>
<dbReference type="SMART" id="SM00837">
    <property type="entry name" value="DPBB_1"/>
    <property type="match status" value="1"/>
</dbReference>
<comment type="similarity">
    <text evidence="3">Belongs to the expansin family.</text>
</comment>
<feature type="signal peptide" evidence="4">
    <location>
        <begin position="1"/>
        <end position="26"/>
    </location>
</feature>
<evidence type="ECO:0000256" key="4">
    <source>
        <dbReference type="SAM" id="SignalP"/>
    </source>
</evidence>
<dbReference type="PROSITE" id="PS50842">
    <property type="entry name" value="EXPANSIN_EG45"/>
    <property type="match status" value="1"/>
</dbReference>
<dbReference type="InterPro" id="IPR009009">
    <property type="entry name" value="RlpA-like_DPBB"/>
</dbReference>
<evidence type="ECO:0000313" key="7">
    <source>
        <dbReference type="EMBL" id="KAL1543064.1"/>
    </source>
</evidence>
<evidence type="ECO:0000259" key="6">
    <source>
        <dbReference type="PROSITE" id="PS50843"/>
    </source>
</evidence>
<dbReference type="GO" id="GO:0005576">
    <property type="term" value="C:extracellular region"/>
    <property type="evidence" value="ECO:0007669"/>
    <property type="project" value="UniProtKB-SubCell"/>
</dbReference>
<name>A0ABD1GG20_SALDI</name>
<dbReference type="SUPFAM" id="SSF50685">
    <property type="entry name" value="Barwin-like endoglucanases"/>
    <property type="match status" value="1"/>
</dbReference>
<evidence type="ECO:0000256" key="1">
    <source>
        <dbReference type="ARBA" id="ARBA00004613"/>
    </source>
</evidence>
<feature type="domain" description="Expansin-like EG45" evidence="5">
    <location>
        <begin position="57"/>
        <end position="166"/>
    </location>
</feature>
<keyword evidence="2" id="KW-0964">Secreted</keyword>
<dbReference type="InterPro" id="IPR007118">
    <property type="entry name" value="Expan_Lol_pI"/>
</dbReference>
<organism evidence="7 8">
    <name type="scientific">Salvia divinorum</name>
    <name type="common">Maria pastora</name>
    <name type="synonym">Diviner's sage</name>
    <dbReference type="NCBI Taxonomy" id="28513"/>
    <lineage>
        <taxon>Eukaryota</taxon>
        <taxon>Viridiplantae</taxon>
        <taxon>Streptophyta</taxon>
        <taxon>Embryophyta</taxon>
        <taxon>Tracheophyta</taxon>
        <taxon>Spermatophyta</taxon>
        <taxon>Magnoliopsida</taxon>
        <taxon>eudicotyledons</taxon>
        <taxon>Gunneridae</taxon>
        <taxon>Pentapetalae</taxon>
        <taxon>asterids</taxon>
        <taxon>lamiids</taxon>
        <taxon>Lamiales</taxon>
        <taxon>Lamiaceae</taxon>
        <taxon>Nepetoideae</taxon>
        <taxon>Mentheae</taxon>
        <taxon>Salviinae</taxon>
        <taxon>Salvia</taxon>
        <taxon>Salvia subgen. Calosphace</taxon>
    </lineage>
</organism>
<dbReference type="Gene3D" id="2.60.40.760">
    <property type="entry name" value="Expansin, cellulose-binding-like domain"/>
    <property type="match status" value="1"/>
</dbReference>
<evidence type="ECO:0000256" key="2">
    <source>
        <dbReference type="ARBA" id="ARBA00022525"/>
    </source>
</evidence>
<dbReference type="Gene3D" id="2.40.40.10">
    <property type="entry name" value="RlpA-like domain"/>
    <property type="match status" value="1"/>
</dbReference>
<protein>
    <submittedName>
        <fullName evidence="7">Expansin-B4-like</fullName>
    </submittedName>
</protein>
<dbReference type="InterPro" id="IPR005795">
    <property type="entry name" value="LolPI"/>
</dbReference>
<gene>
    <name evidence="7" type="ORF">AAHA92_20081</name>
</gene>
<keyword evidence="4" id="KW-0732">Signal</keyword>
<dbReference type="PRINTS" id="PR01225">
    <property type="entry name" value="EXPANSNFAMLY"/>
</dbReference>
<dbReference type="PANTHER" id="PTHR31692:SF56">
    <property type="entry name" value="EXPANSIN-B2-RELATED"/>
    <property type="match status" value="1"/>
</dbReference>
<proteinExistence type="inferred from homology"/>
<keyword evidence="8" id="KW-1185">Reference proteome</keyword>
<dbReference type="GO" id="GO:0009653">
    <property type="term" value="P:anatomical structure morphogenesis"/>
    <property type="evidence" value="ECO:0007669"/>
    <property type="project" value="UniProtKB-ARBA"/>
</dbReference>
<dbReference type="PROSITE" id="PS50843">
    <property type="entry name" value="EXPANSIN_CBD"/>
    <property type="match status" value="1"/>
</dbReference>
<evidence type="ECO:0000256" key="3">
    <source>
        <dbReference type="RuleBase" id="RU003460"/>
    </source>
</evidence>
<dbReference type="PANTHER" id="PTHR31692">
    <property type="entry name" value="EXPANSIN-B3"/>
    <property type="match status" value="1"/>
</dbReference>
<comment type="caution">
    <text evidence="7">The sequence shown here is derived from an EMBL/GenBank/DDBJ whole genome shotgun (WGS) entry which is preliminary data.</text>
</comment>